<evidence type="ECO:0000313" key="3">
    <source>
        <dbReference type="Proteomes" id="UP000288227"/>
    </source>
</evidence>
<feature type="transmembrane region" description="Helical" evidence="1">
    <location>
        <begin position="12"/>
        <end position="37"/>
    </location>
</feature>
<evidence type="ECO:0000256" key="1">
    <source>
        <dbReference type="SAM" id="Phobius"/>
    </source>
</evidence>
<feature type="transmembrane region" description="Helical" evidence="1">
    <location>
        <begin position="90"/>
        <end position="116"/>
    </location>
</feature>
<organism evidence="2 3">
    <name type="scientific">Chryseotalea sanaruensis</name>
    <dbReference type="NCBI Taxonomy" id="2482724"/>
    <lineage>
        <taxon>Bacteria</taxon>
        <taxon>Pseudomonadati</taxon>
        <taxon>Bacteroidota</taxon>
        <taxon>Cytophagia</taxon>
        <taxon>Cytophagales</taxon>
        <taxon>Chryseotaleaceae</taxon>
        <taxon>Chryseotalea</taxon>
    </lineage>
</organism>
<dbReference type="Proteomes" id="UP000288227">
    <property type="component" value="Unassembled WGS sequence"/>
</dbReference>
<accession>A0A401UDX3</accession>
<gene>
    <name evidence="2" type="ORF">SanaruYs_33500</name>
</gene>
<reference evidence="2 3" key="1">
    <citation type="submission" date="2018-11" db="EMBL/GenBank/DDBJ databases">
        <title>Chryseotalea sanarue gen. nov., sp., nov., a member of the family Cytophagaceae, isolated from a brackish lake in Hamamatsu Japan.</title>
        <authorList>
            <person name="Maejima Y."/>
            <person name="Iino T."/>
            <person name="Muraguchi Y."/>
            <person name="Fukuda K."/>
            <person name="Ohkuma M."/>
            <person name="Moriuchi R."/>
            <person name="Dohra H."/>
            <person name="Kimbara K."/>
            <person name="Shintani M."/>
        </authorList>
    </citation>
    <scope>NUCLEOTIDE SEQUENCE [LARGE SCALE GENOMIC DNA]</scope>
    <source>
        <strain evidence="2 3">Ys</strain>
    </source>
</reference>
<dbReference type="EMBL" id="BHXQ01000006">
    <property type="protein sequence ID" value="GCC53108.1"/>
    <property type="molecule type" value="Genomic_DNA"/>
</dbReference>
<proteinExistence type="predicted"/>
<evidence type="ECO:0000313" key="2">
    <source>
        <dbReference type="EMBL" id="GCC53108.1"/>
    </source>
</evidence>
<protein>
    <submittedName>
        <fullName evidence="2">Uncharacterized protein</fullName>
    </submittedName>
</protein>
<keyword evidence="3" id="KW-1185">Reference proteome</keyword>
<keyword evidence="1" id="KW-0472">Membrane</keyword>
<sequence length="297" mass="34369">MDYLEPSPFLVFWHQAMIIGAIIMIASGIVIYLSYNLRLSSIKDPHAKYDFINTKEIANYKLVFYCFGVAGALIINRYGMDKLKTIEVWFFARLLISIAGGTLVGYVGYLVLEYYYPSVIHKKLLKWRYLPRVSSKGSTMRLLSEEEEDVHLDMGMQAEENIFSIDYDVWVDEKSGEVKIEKYAGHLEALKCNSCGFFTMKVLREEITKPATADTPGELVKYYQCSYCKSNRATAFNLSNKQSEADYRNQKYKFRSNKDVDLVKLEVHSTVKGKKHYEFQSVDEAQRFLSEFDFDKS</sequence>
<keyword evidence="1" id="KW-1133">Transmembrane helix</keyword>
<keyword evidence="1" id="KW-0812">Transmembrane</keyword>
<dbReference type="AlphaFoldDB" id="A0A401UDX3"/>
<feature type="transmembrane region" description="Helical" evidence="1">
    <location>
        <begin position="58"/>
        <end position="78"/>
    </location>
</feature>
<comment type="caution">
    <text evidence="2">The sequence shown here is derived from an EMBL/GenBank/DDBJ whole genome shotgun (WGS) entry which is preliminary data.</text>
</comment>
<name>A0A401UDX3_9BACT</name>
<dbReference type="RefSeq" id="WP_246011930.1">
    <property type="nucleotide sequence ID" value="NZ_BHXQ01000006.1"/>
</dbReference>